<keyword evidence="2" id="KW-0472">Membrane</keyword>
<gene>
    <name evidence="3" type="ORF">SAMN05443429_11219</name>
</gene>
<feature type="coiled-coil region" evidence="1">
    <location>
        <begin position="34"/>
        <end position="82"/>
    </location>
</feature>
<evidence type="ECO:0000256" key="2">
    <source>
        <dbReference type="SAM" id="Phobius"/>
    </source>
</evidence>
<evidence type="ECO:0000313" key="4">
    <source>
        <dbReference type="Proteomes" id="UP000184335"/>
    </source>
</evidence>
<sequence length="95" mass="11126">MAEQKKDLTNPKDFINWTFYGLTATIATVSVTAYVDMRRQRDEAVDRVNELTDKVWEMRTENKALRHENEEQQLLIERADSTLTKAEQIAKPKIK</sequence>
<keyword evidence="2" id="KW-1133">Transmembrane helix</keyword>
<feature type="transmembrane region" description="Helical" evidence="2">
    <location>
        <begin position="14"/>
        <end position="35"/>
    </location>
</feature>
<organism evidence="3 4">
    <name type="scientific">Cruoricaptor ignavus</name>
    <dbReference type="NCBI Taxonomy" id="1118202"/>
    <lineage>
        <taxon>Bacteria</taxon>
        <taxon>Pseudomonadati</taxon>
        <taxon>Bacteroidota</taxon>
        <taxon>Flavobacteriia</taxon>
        <taxon>Flavobacteriales</taxon>
        <taxon>Weeksellaceae</taxon>
        <taxon>Cruoricaptor</taxon>
    </lineage>
</organism>
<dbReference type="RefSeq" id="WP_073180827.1">
    <property type="nucleotide sequence ID" value="NZ_FQYI01000012.1"/>
</dbReference>
<reference evidence="3 4" key="1">
    <citation type="submission" date="2016-11" db="EMBL/GenBank/DDBJ databases">
        <authorList>
            <person name="Jaros S."/>
            <person name="Januszkiewicz K."/>
            <person name="Wedrychowicz H."/>
        </authorList>
    </citation>
    <scope>NUCLEOTIDE SEQUENCE [LARGE SCALE GENOMIC DNA]</scope>
    <source>
        <strain evidence="3 4">DSM 25479</strain>
    </source>
</reference>
<dbReference type="AlphaFoldDB" id="A0A1M6HD78"/>
<dbReference type="STRING" id="1118202.SAMN05443429_11219"/>
<dbReference type="OrthoDB" id="9873595at2"/>
<evidence type="ECO:0000256" key="1">
    <source>
        <dbReference type="SAM" id="Coils"/>
    </source>
</evidence>
<keyword evidence="2" id="KW-0812">Transmembrane</keyword>
<keyword evidence="4" id="KW-1185">Reference proteome</keyword>
<dbReference type="EMBL" id="FQYI01000012">
    <property type="protein sequence ID" value="SHJ20079.1"/>
    <property type="molecule type" value="Genomic_DNA"/>
</dbReference>
<proteinExistence type="predicted"/>
<accession>A0A1M6HD78</accession>
<keyword evidence="1" id="KW-0175">Coiled coil</keyword>
<evidence type="ECO:0000313" key="3">
    <source>
        <dbReference type="EMBL" id="SHJ20079.1"/>
    </source>
</evidence>
<name>A0A1M6HD78_9FLAO</name>
<protein>
    <submittedName>
        <fullName evidence="3">Uncharacterized protein</fullName>
    </submittedName>
</protein>
<dbReference type="Proteomes" id="UP000184335">
    <property type="component" value="Unassembled WGS sequence"/>
</dbReference>